<dbReference type="InterPro" id="IPR006616">
    <property type="entry name" value="DM9_repeat"/>
</dbReference>
<gene>
    <name evidence="2" type="ORF">OBRU01_17468</name>
</gene>
<dbReference type="GO" id="GO:0032259">
    <property type="term" value="P:methylation"/>
    <property type="evidence" value="ECO:0007669"/>
    <property type="project" value="UniProtKB-KW"/>
</dbReference>
<evidence type="ECO:0000313" key="3">
    <source>
        <dbReference type="Proteomes" id="UP000037510"/>
    </source>
</evidence>
<dbReference type="Proteomes" id="UP000037510">
    <property type="component" value="Unassembled WGS sequence"/>
</dbReference>
<dbReference type="GO" id="GO:0008168">
    <property type="term" value="F:methyltransferase activity"/>
    <property type="evidence" value="ECO:0007669"/>
    <property type="project" value="UniProtKB-KW"/>
</dbReference>
<feature type="compositionally biased region" description="Pro residues" evidence="1">
    <location>
        <begin position="9"/>
        <end position="44"/>
    </location>
</feature>
<dbReference type="STRING" id="104452.A0A0L7L0Q0"/>
<keyword evidence="2" id="KW-0489">Methyltransferase</keyword>
<name>A0A0L7L0Q0_OPEBR</name>
<comment type="caution">
    <text evidence="2">The sequence shown here is derived from an EMBL/GenBank/DDBJ whole genome shotgun (WGS) entry which is preliminary data.</text>
</comment>
<dbReference type="AlphaFoldDB" id="A0A0L7L0Q0"/>
<evidence type="ECO:0000313" key="2">
    <source>
        <dbReference type="EMBL" id="KOB68990.1"/>
    </source>
</evidence>
<accession>A0A0L7L0Q0</accession>
<dbReference type="Pfam" id="PF11901">
    <property type="entry name" value="DM9"/>
    <property type="match status" value="1"/>
</dbReference>
<dbReference type="EMBL" id="JTDY01003797">
    <property type="protein sequence ID" value="KOB68990.1"/>
    <property type="molecule type" value="Genomic_DNA"/>
</dbReference>
<dbReference type="PANTHER" id="PTHR31649:SF1">
    <property type="entry name" value="FARNESOIC ACID O-METHYL TRANSFERASE DOMAIN-CONTAINING PROTEIN"/>
    <property type="match status" value="1"/>
</dbReference>
<keyword evidence="2" id="KW-0808">Transferase</keyword>
<evidence type="ECO:0000256" key="1">
    <source>
        <dbReference type="SAM" id="MobiDB-lite"/>
    </source>
</evidence>
<protein>
    <submittedName>
        <fullName evidence="2">Farnesoic acid O-methyltransferase</fullName>
    </submittedName>
</protein>
<sequence length="268" mass="28848">MSGHYPGYPGGPPPYGPPPPWGHHPPPPHHYPPPPPHYYPPPPDGGQVSAYPPPPDGGQVTAAAYPGYYYPTMMIPVPMAPMPQPAPAQPDSQPTYVTNYIYHGQTENQNQVSVVETSGDFDWLPITAMTANTLTGRAVVGGHEGWDGSPLWVIRAWHSGDLIPGKLSIRHNAASIMYDGKEISKQNIEVLCAAPENLRWVPASNGNVPPGAIPGGRTTSGETLYVGRARYQLSITPGKVHPSHNACYIGFGGQEVAHKMYDVLCRIS</sequence>
<reference evidence="2 3" key="1">
    <citation type="journal article" date="2015" name="Genome Biol. Evol.">
        <title>The genome of winter moth (Operophtera brumata) provides a genomic perspective on sexual dimorphism and phenology.</title>
        <authorList>
            <person name="Derks M.F."/>
            <person name="Smit S."/>
            <person name="Salis L."/>
            <person name="Schijlen E."/>
            <person name="Bossers A."/>
            <person name="Mateman C."/>
            <person name="Pijl A.S."/>
            <person name="de Ridder D."/>
            <person name="Groenen M.A."/>
            <person name="Visser M.E."/>
            <person name="Megens H.J."/>
        </authorList>
    </citation>
    <scope>NUCLEOTIDE SEQUENCE [LARGE SCALE GENOMIC DNA]</scope>
    <source>
        <strain evidence="2">WM2013NL</strain>
        <tissue evidence="2">Head and thorax</tissue>
    </source>
</reference>
<keyword evidence="3" id="KW-1185">Reference proteome</keyword>
<dbReference type="PANTHER" id="PTHR31649">
    <property type="entry name" value="AGAP009604-PA"/>
    <property type="match status" value="1"/>
</dbReference>
<organism evidence="2 3">
    <name type="scientific">Operophtera brumata</name>
    <name type="common">Winter moth</name>
    <name type="synonym">Phalaena brumata</name>
    <dbReference type="NCBI Taxonomy" id="104452"/>
    <lineage>
        <taxon>Eukaryota</taxon>
        <taxon>Metazoa</taxon>
        <taxon>Ecdysozoa</taxon>
        <taxon>Arthropoda</taxon>
        <taxon>Hexapoda</taxon>
        <taxon>Insecta</taxon>
        <taxon>Pterygota</taxon>
        <taxon>Neoptera</taxon>
        <taxon>Endopterygota</taxon>
        <taxon>Lepidoptera</taxon>
        <taxon>Glossata</taxon>
        <taxon>Ditrysia</taxon>
        <taxon>Geometroidea</taxon>
        <taxon>Geometridae</taxon>
        <taxon>Larentiinae</taxon>
        <taxon>Operophtera</taxon>
    </lineage>
</organism>
<proteinExistence type="predicted"/>
<dbReference type="SMART" id="SM00696">
    <property type="entry name" value="DM9"/>
    <property type="match status" value="2"/>
</dbReference>
<feature type="region of interest" description="Disordered" evidence="1">
    <location>
        <begin position="1"/>
        <end position="57"/>
    </location>
</feature>